<dbReference type="Pfam" id="PF00117">
    <property type="entry name" value="GATase"/>
    <property type="match status" value="1"/>
</dbReference>
<dbReference type="PANTHER" id="PTHR43418">
    <property type="entry name" value="MULTIFUNCTIONAL TRYPTOPHAN BIOSYNTHESIS PROTEIN-RELATED"/>
    <property type="match status" value="1"/>
</dbReference>
<evidence type="ECO:0000259" key="2">
    <source>
        <dbReference type="Pfam" id="PF00117"/>
    </source>
</evidence>
<sequence>MKILIIDNYDSFTYNLVHMVEEIINQEVVVVKNDKIDSINIPDFDAIILSPGPGIPSEAGDLMRVIKEYSPQIPTLGVCLGHQALAEVYNAKLLQLEHVHHGIGSNLKLESTDSIYQNLVEPIQVGRYHSWAIDHENLPDDLIVTARDENGIIMSLKHKNLPITSVQFHPESILTPQGKQMITNWINSIK</sequence>
<dbReference type="GO" id="GO:0000162">
    <property type="term" value="P:L-tryptophan biosynthetic process"/>
    <property type="evidence" value="ECO:0007669"/>
    <property type="project" value="TreeGrafter"/>
</dbReference>
<comment type="caution">
    <text evidence="3">The sequence shown here is derived from an EMBL/GenBank/DDBJ whole genome shotgun (WGS) entry which is preliminary data.</text>
</comment>
<evidence type="ECO:0000313" key="3">
    <source>
        <dbReference type="EMBL" id="MDG4945094.1"/>
    </source>
</evidence>
<dbReference type="CDD" id="cd01743">
    <property type="entry name" value="GATase1_Anthranilate_Synthase"/>
    <property type="match status" value="1"/>
</dbReference>
<organism evidence="3 4">
    <name type="scientific">Profundicola chukchiensis</name>
    <dbReference type="NCBI Taxonomy" id="2961959"/>
    <lineage>
        <taxon>Bacteria</taxon>
        <taxon>Pseudomonadati</taxon>
        <taxon>Bacteroidota</taxon>
        <taxon>Flavobacteriia</taxon>
        <taxon>Flavobacteriales</taxon>
        <taxon>Weeksellaceae</taxon>
        <taxon>Profundicola</taxon>
    </lineage>
</organism>
<dbReference type="Gene3D" id="3.40.50.880">
    <property type="match status" value="1"/>
</dbReference>
<protein>
    <submittedName>
        <fullName evidence="3">Aminodeoxychorismate/anthranilate synthase component II</fullName>
    </submittedName>
</protein>
<dbReference type="PROSITE" id="PS51273">
    <property type="entry name" value="GATASE_TYPE_1"/>
    <property type="match status" value="1"/>
</dbReference>
<dbReference type="PRINTS" id="PR00097">
    <property type="entry name" value="ANTSNTHASEII"/>
</dbReference>
<name>A0A9X4MW49_9FLAO</name>
<reference evidence="3" key="1">
    <citation type="submission" date="2022-07" db="EMBL/GenBank/DDBJ databases">
        <title>Description and genome-wide analysis of Profundicola chukchiensis gen. nov., sp. nov., marine bacteria isolated from bottom sediments of the Chukchi Sea.</title>
        <authorList>
            <person name="Romanenko L."/>
            <person name="Otstavnykh N."/>
            <person name="Kurilenko V."/>
            <person name="Eremeev V."/>
            <person name="Velansky P."/>
            <person name="Mikhailov V."/>
            <person name="Isaeva M."/>
        </authorList>
    </citation>
    <scope>NUCLEOTIDE SEQUENCE</scope>
    <source>
        <strain evidence="3">KMM 9713</strain>
    </source>
</reference>
<dbReference type="FunFam" id="3.40.50.880:FF:000003">
    <property type="entry name" value="Anthranilate synthase component II"/>
    <property type="match status" value="1"/>
</dbReference>
<dbReference type="InterPro" id="IPR050472">
    <property type="entry name" value="Anth_synth/Amidotransfase"/>
</dbReference>
<dbReference type="PRINTS" id="PR00099">
    <property type="entry name" value="CPSGATASE"/>
</dbReference>
<accession>A0A9X4MW49</accession>
<feature type="domain" description="Glutamine amidotransferase" evidence="2">
    <location>
        <begin position="4"/>
        <end position="185"/>
    </location>
</feature>
<dbReference type="AlphaFoldDB" id="A0A9X4MW49"/>
<evidence type="ECO:0000256" key="1">
    <source>
        <dbReference type="ARBA" id="ARBA00022962"/>
    </source>
</evidence>
<dbReference type="InterPro" id="IPR006221">
    <property type="entry name" value="TrpG/PapA_dom"/>
</dbReference>
<dbReference type="GO" id="GO:0004049">
    <property type="term" value="F:anthranilate synthase activity"/>
    <property type="evidence" value="ECO:0007669"/>
    <property type="project" value="TreeGrafter"/>
</dbReference>
<dbReference type="EMBL" id="JANCMU010000001">
    <property type="protein sequence ID" value="MDG4945094.1"/>
    <property type="molecule type" value="Genomic_DNA"/>
</dbReference>
<dbReference type="GO" id="GO:0005829">
    <property type="term" value="C:cytosol"/>
    <property type="evidence" value="ECO:0007669"/>
    <property type="project" value="TreeGrafter"/>
</dbReference>
<dbReference type="PRINTS" id="PR00096">
    <property type="entry name" value="GATASE"/>
</dbReference>
<keyword evidence="1" id="KW-0315">Glutamine amidotransferase</keyword>
<dbReference type="Proteomes" id="UP001152599">
    <property type="component" value="Unassembled WGS sequence"/>
</dbReference>
<dbReference type="RefSeq" id="WP_304419811.1">
    <property type="nucleotide sequence ID" value="NZ_JANCMU010000001.1"/>
</dbReference>
<dbReference type="SUPFAM" id="SSF52317">
    <property type="entry name" value="Class I glutamine amidotransferase-like"/>
    <property type="match status" value="1"/>
</dbReference>
<proteinExistence type="predicted"/>
<dbReference type="PANTHER" id="PTHR43418:SF4">
    <property type="entry name" value="MULTIFUNCTIONAL TRYPTOPHAN BIOSYNTHESIS PROTEIN"/>
    <property type="match status" value="1"/>
</dbReference>
<dbReference type="InterPro" id="IPR029062">
    <property type="entry name" value="Class_I_gatase-like"/>
</dbReference>
<evidence type="ECO:0000313" key="4">
    <source>
        <dbReference type="Proteomes" id="UP001152599"/>
    </source>
</evidence>
<gene>
    <name evidence="3" type="ORF">NMK71_01590</name>
</gene>
<dbReference type="InterPro" id="IPR017926">
    <property type="entry name" value="GATASE"/>
</dbReference>
<keyword evidence="4" id="KW-1185">Reference proteome</keyword>
<dbReference type="NCBIfam" id="TIGR00566">
    <property type="entry name" value="trpG_papA"/>
    <property type="match status" value="1"/>
</dbReference>